<keyword evidence="2" id="KW-1185">Reference proteome</keyword>
<dbReference type="OrthoDB" id="1150287at2"/>
<comment type="caution">
    <text evidence="1">The sequence shown here is derived from an EMBL/GenBank/DDBJ whole genome shotgun (WGS) entry which is preliminary data.</text>
</comment>
<evidence type="ECO:0000313" key="2">
    <source>
        <dbReference type="Proteomes" id="UP000005336"/>
    </source>
</evidence>
<protein>
    <submittedName>
        <fullName evidence="1">Uncharacterized protein</fullName>
    </submittedName>
</protein>
<dbReference type="PATRIC" id="fig|1030841.3.peg.435"/>
<dbReference type="HOGENOM" id="CLU_1239077_0_0_4"/>
<name>G4CMY0_9NEIS</name>
<dbReference type="STRING" id="1030841.HMPREF9370_0439"/>
<organism evidence="1 2">
    <name type="scientific">Neisseria wadsworthii 9715</name>
    <dbReference type="NCBI Taxonomy" id="1030841"/>
    <lineage>
        <taxon>Bacteria</taxon>
        <taxon>Pseudomonadati</taxon>
        <taxon>Pseudomonadota</taxon>
        <taxon>Betaproteobacteria</taxon>
        <taxon>Neisseriales</taxon>
        <taxon>Neisseriaceae</taxon>
        <taxon>Neisseria</taxon>
    </lineage>
</organism>
<dbReference type="RefSeq" id="WP_009115585.1">
    <property type="nucleotide sequence ID" value="NZ_JH165159.1"/>
</dbReference>
<gene>
    <name evidence="1" type="ORF">HMPREF9370_0439</name>
</gene>
<dbReference type="EMBL" id="AGAZ01000017">
    <property type="protein sequence ID" value="EGZ50934.1"/>
    <property type="molecule type" value="Genomic_DNA"/>
</dbReference>
<dbReference type="AlphaFoldDB" id="G4CMY0"/>
<proteinExistence type="predicted"/>
<accession>G4CMY0</accession>
<dbReference type="Proteomes" id="UP000005336">
    <property type="component" value="Unassembled WGS sequence"/>
</dbReference>
<sequence>MEKTKLIMEVLYSEYGSILETNCYKANKLKNKYKLKTKDSLSEVNFLFSQRSDILHLVYSYTNLEVEKLHKKSENKLLAKEGENELKVPRPSFIITDWKNILTLYGLNYKNLNGWFFKVESIDDLEKKIKDTYSKAIEIIIDLNKKLETPDGLLGILFKNNELNEHLDVYDAINILATSKSISEERLLSSYSKITSCIQYKNITKDSKLEIEKYFNELMTIDE</sequence>
<reference evidence="1 2" key="1">
    <citation type="submission" date="2011-06" db="EMBL/GenBank/DDBJ databases">
        <authorList>
            <person name="Muzny D."/>
            <person name="Qin X."/>
            <person name="Deng J."/>
            <person name="Jiang H."/>
            <person name="Liu Y."/>
            <person name="Qu J."/>
            <person name="Song X.-Z."/>
            <person name="Zhang L."/>
            <person name="Thornton R."/>
            <person name="Coyle M."/>
            <person name="Francisco L."/>
            <person name="Jackson L."/>
            <person name="Javaid M."/>
            <person name="Korchina V."/>
            <person name="Kovar C."/>
            <person name="Mata R."/>
            <person name="Mathew T."/>
            <person name="Ngo R."/>
            <person name="Nguyen L."/>
            <person name="Nguyen N."/>
            <person name="Okwuonu G."/>
            <person name="Ongeri F."/>
            <person name="Pham C."/>
            <person name="Simmons D."/>
            <person name="Wilczek-Boney K."/>
            <person name="Hale W."/>
            <person name="Jakkamsetti A."/>
            <person name="Pham P."/>
            <person name="Ruth R."/>
            <person name="San Lucas F."/>
            <person name="Warren J."/>
            <person name="Zhang J."/>
            <person name="Zhao Z."/>
            <person name="Zhou C."/>
            <person name="Zhu D."/>
            <person name="Lee S."/>
            <person name="Bess C."/>
            <person name="Blankenburg K."/>
            <person name="Forbes L."/>
            <person name="Fu Q."/>
            <person name="Gubbala S."/>
            <person name="Hirani K."/>
            <person name="Jayaseelan J.C."/>
            <person name="Lara F."/>
            <person name="Munidasa M."/>
            <person name="Palculict T."/>
            <person name="Patil S."/>
            <person name="Pu L.-L."/>
            <person name="Saada N."/>
            <person name="Tang L."/>
            <person name="Weissenberger G."/>
            <person name="Zhu Y."/>
            <person name="Hemphill L."/>
            <person name="Shang Y."/>
            <person name="Youmans B."/>
            <person name="Ayvaz T."/>
            <person name="Ross M."/>
            <person name="Santibanez J."/>
            <person name="Aqrawi P."/>
            <person name="Gross S."/>
            <person name="Joshi V."/>
            <person name="Fowler G."/>
            <person name="Nazareth L."/>
            <person name="Reid J."/>
            <person name="Worley K."/>
            <person name="Petrosino J."/>
            <person name="Highlander S."/>
            <person name="Gibbs R."/>
        </authorList>
    </citation>
    <scope>NUCLEOTIDE SEQUENCE [LARGE SCALE GENOMIC DNA]</scope>
    <source>
        <strain evidence="1 2">9715</strain>
    </source>
</reference>
<evidence type="ECO:0000313" key="1">
    <source>
        <dbReference type="EMBL" id="EGZ50934.1"/>
    </source>
</evidence>